<comment type="caution">
    <text evidence="1">The sequence shown here is derived from an EMBL/GenBank/DDBJ whole genome shotgun (WGS) entry which is preliminary data.</text>
</comment>
<dbReference type="AlphaFoldDB" id="A0A918S276"/>
<proteinExistence type="predicted"/>
<sequence length="138" mass="15770">MTDLAPRLGDVWRYPFLWSREAASGETEGRKERPVVLALLVRNRIDEMVLLMVPITSVPQSDRYAIEVPEIEKRRAGLDAHMRLWIVADEANEDIPARSFYFESGNRIGQFSAPFTKQVQAVMIEALKAKRLQRTGRG</sequence>
<evidence type="ECO:0000313" key="1">
    <source>
        <dbReference type="EMBL" id="GHA19553.1"/>
    </source>
</evidence>
<dbReference type="RefSeq" id="WP_116587575.1">
    <property type="nucleotide sequence ID" value="NZ_BMZE01000001.1"/>
</dbReference>
<dbReference type="Proteomes" id="UP000646579">
    <property type="component" value="Unassembled WGS sequence"/>
</dbReference>
<accession>A0A918S276</accession>
<evidence type="ECO:0008006" key="3">
    <source>
        <dbReference type="Google" id="ProtNLM"/>
    </source>
</evidence>
<evidence type="ECO:0000313" key="2">
    <source>
        <dbReference type="Proteomes" id="UP000646579"/>
    </source>
</evidence>
<dbReference type="EMBL" id="BMZE01000001">
    <property type="protein sequence ID" value="GHA19553.1"/>
    <property type="molecule type" value="Genomic_DNA"/>
</dbReference>
<organism evidence="1 2">
    <name type="scientific">Devosia pacifica</name>
    <dbReference type="NCBI Taxonomy" id="1335967"/>
    <lineage>
        <taxon>Bacteria</taxon>
        <taxon>Pseudomonadati</taxon>
        <taxon>Pseudomonadota</taxon>
        <taxon>Alphaproteobacteria</taxon>
        <taxon>Hyphomicrobiales</taxon>
        <taxon>Devosiaceae</taxon>
        <taxon>Devosia</taxon>
    </lineage>
</organism>
<keyword evidence="2" id="KW-1185">Reference proteome</keyword>
<reference evidence="1" key="1">
    <citation type="journal article" date="2014" name="Int. J. Syst. Evol. Microbiol.">
        <title>Complete genome sequence of Corynebacterium casei LMG S-19264T (=DSM 44701T), isolated from a smear-ripened cheese.</title>
        <authorList>
            <consortium name="US DOE Joint Genome Institute (JGI-PGF)"/>
            <person name="Walter F."/>
            <person name="Albersmeier A."/>
            <person name="Kalinowski J."/>
            <person name="Ruckert C."/>
        </authorList>
    </citation>
    <scope>NUCLEOTIDE SEQUENCE</scope>
    <source>
        <strain evidence="1">KCTC 32437</strain>
    </source>
</reference>
<gene>
    <name evidence="1" type="ORF">GCM10007989_13930</name>
</gene>
<name>A0A918S276_9HYPH</name>
<protein>
    <recommendedName>
        <fullName evidence="3">PemK-like, MazF-like toxin of type II toxin-antitoxin system</fullName>
    </recommendedName>
</protein>
<reference evidence="1" key="2">
    <citation type="submission" date="2020-09" db="EMBL/GenBank/DDBJ databases">
        <authorList>
            <person name="Sun Q."/>
            <person name="Kim S."/>
        </authorList>
    </citation>
    <scope>NUCLEOTIDE SEQUENCE</scope>
    <source>
        <strain evidence="1">KCTC 32437</strain>
    </source>
</reference>